<evidence type="ECO:0000256" key="6">
    <source>
        <dbReference type="ARBA" id="ARBA00022970"/>
    </source>
</evidence>
<gene>
    <name evidence="11" type="ORF">Q4F26_01790</name>
</gene>
<dbReference type="Gene3D" id="1.10.3720.10">
    <property type="entry name" value="MetI-like"/>
    <property type="match status" value="1"/>
</dbReference>
<dbReference type="CDD" id="cd06261">
    <property type="entry name" value="TM_PBP2"/>
    <property type="match status" value="1"/>
</dbReference>
<sequence>MGASDFLTNMWNIFLENWPAYLTGTRNTILISIIGTIIGLAIGVLVAIIRTFPQSKTTWKAALQKVINALLGFYIAIFRGTPMIVQAMVFYYGSAIVFNWDMTPLTAAFIIVSVNTGAYMAEVVRGGINSIDQGQFEGAKSVGMSHWQTMQEIILPQVFRNIMPSVANEFVINIKDTSVLNVISVNELFFTSNTIASTNYRFFETFLVTAIIYFILTWVVTTIIGRLEKKLGGNDDYELAEVGSSHQQIPTADKVGDQ</sequence>
<dbReference type="InterPro" id="IPR035906">
    <property type="entry name" value="MetI-like_sf"/>
</dbReference>
<organism evidence="11 12">
    <name type="scientific">Atopococcus tabaci</name>
    <dbReference type="NCBI Taxonomy" id="269774"/>
    <lineage>
        <taxon>Bacteria</taxon>
        <taxon>Bacillati</taxon>
        <taxon>Bacillota</taxon>
        <taxon>Bacilli</taxon>
        <taxon>Lactobacillales</taxon>
        <taxon>Carnobacteriaceae</taxon>
        <taxon>Atopococcus</taxon>
    </lineage>
</organism>
<evidence type="ECO:0000256" key="9">
    <source>
        <dbReference type="RuleBase" id="RU363032"/>
    </source>
</evidence>
<keyword evidence="8 9" id="KW-0472">Membrane</keyword>
<comment type="similarity">
    <text evidence="2">Belongs to the binding-protein-dependent transport system permease family. HisMQ subfamily.</text>
</comment>
<dbReference type="EMBL" id="JAUNQW010000004">
    <property type="protein sequence ID" value="MDO5457055.1"/>
    <property type="molecule type" value="Genomic_DNA"/>
</dbReference>
<evidence type="ECO:0000259" key="10">
    <source>
        <dbReference type="PROSITE" id="PS50928"/>
    </source>
</evidence>
<evidence type="ECO:0000256" key="2">
    <source>
        <dbReference type="ARBA" id="ARBA00010072"/>
    </source>
</evidence>
<keyword evidence="4" id="KW-1003">Cell membrane</keyword>
<feature type="transmembrane region" description="Helical" evidence="9">
    <location>
        <begin position="29"/>
        <end position="49"/>
    </location>
</feature>
<keyword evidence="5 9" id="KW-0812">Transmembrane</keyword>
<keyword evidence="7 9" id="KW-1133">Transmembrane helix</keyword>
<dbReference type="PROSITE" id="PS50928">
    <property type="entry name" value="ABC_TM1"/>
    <property type="match status" value="1"/>
</dbReference>
<dbReference type="InterPro" id="IPR010065">
    <property type="entry name" value="AA_ABC_transptr_permease_3TM"/>
</dbReference>
<keyword evidence="6" id="KW-0029">Amino-acid transport</keyword>
<feature type="transmembrane region" description="Helical" evidence="9">
    <location>
        <begin position="70"/>
        <end position="92"/>
    </location>
</feature>
<dbReference type="SUPFAM" id="SSF161098">
    <property type="entry name" value="MetI-like"/>
    <property type="match status" value="1"/>
</dbReference>
<dbReference type="Pfam" id="PF00528">
    <property type="entry name" value="BPD_transp_1"/>
    <property type="match status" value="1"/>
</dbReference>
<proteinExistence type="inferred from homology"/>
<keyword evidence="3 9" id="KW-0813">Transport</keyword>
<name>A0AA43UBR8_9LACT</name>
<dbReference type="GO" id="GO:0006865">
    <property type="term" value="P:amino acid transport"/>
    <property type="evidence" value="ECO:0007669"/>
    <property type="project" value="UniProtKB-KW"/>
</dbReference>
<evidence type="ECO:0000313" key="11">
    <source>
        <dbReference type="EMBL" id="MDO5457055.1"/>
    </source>
</evidence>
<reference evidence="11" key="1">
    <citation type="submission" date="2023-07" db="EMBL/GenBank/DDBJ databases">
        <title>Between Cages and Wild: Unraveling the Impact of Captivity on Animal Microbiomes and Antimicrobial Resistance.</title>
        <authorList>
            <person name="Schmartz G.P."/>
            <person name="Rehner J."/>
            <person name="Schuff M.J."/>
            <person name="Becker S.L."/>
            <person name="Kravczyk M."/>
            <person name="Gurevich A."/>
            <person name="Francke R."/>
            <person name="Mueller R."/>
            <person name="Keller V."/>
            <person name="Keller A."/>
        </authorList>
    </citation>
    <scope>NUCLEOTIDE SEQUENCE</scope>
    <source>
        <strain evidence="11">S39M_St_73</strain>
    </source>
</reference>
<comment type="caution">
    <text evidence="11">The sequence shown here is derived from an EMBL/GenBank/DDBJ whole genome shotgun (WGS) entry which is preliminary data.</text>
</comment>
<evidence type="ECO:0000256" key="3">
    <source>
        <dbReference type="ARBA" id="ARBA00022448"/>
    </source>
</evidence>
<dbReference type="Proteomes" id="UP001171751">
    <property type="component" value="Unassembled WGS sequence"/>
</dbReference>
<feature type="domain" description="ABC transmembrane type-1" evidence="10">
    <location>
        <begin position="25"/>
        <end position="224"/>
    </location>
</feature>
<feature type="transmembrane region" description="Helical" evidence="9">
    <location>
        <begin position="206"/>
        <end position="224"/>
    </location>
</feature>
<accession>A0AA43UBR8</accession>
<evidence type="ECO:0000256" key="1">
    <source>
        <dbReference type="ARBA" id="ARBA00004651"/>
    </source>
</evidence>
<evidence type="ECO:0000256" key="5">
    <source>
        <dbReference type="ARBA" id="ARBA00022692"/>
    </source>
</evidence>
<evidence type="ECO:0000256" key="7">
    <source>
        <dbReference type="ARBA" id="ARBA00022989"/>
    </source>
</evidence>
<protein>
    <submittedName>
        <fullName evidence="11">Amino acid ABC transporter permease</fullName>
    </submittedName>
</protein>
<comment type="subcellular location">
    <subcellularLocation>
        <location evidence="1 9">Cell membrane</location>
        <topology evidence="1 9">Multi-pass membrane protein</topology>
    </subcellularLocation>
</comment>
<keyword evidence="12" id="KW-1185">Reference proteome</keyword>
<dbReference type="NCBIfam" id="TIGR01726">
    <property type="entry name" value="HEQRo_perm_3TM"/>
    <property type="match status" value="1"/>
</dbReference>
<dbReference type="PANTHER" id="PTHR30614">
    <property type="entry name" value="MEMBRANE COMPONENT OF AMINO ACID ABC TRANSPORTER"/>
    <property type="match status" value="1"/>
</dbReference>
<evidence type="ECO:0000313" key="12">
    <source>
        <dbReference type="Proteomes" id="UP001171751"/>
    </source>
</evidence>
<dbReference type="GO" id="GO:0022857">
    <property type="term" value="F:transmembrane transporter activity"/>
    <property type="evidence" value="ECO:0007669"/>
    <property type="project" value="InterPro"/>
</dbReference>
<evidence type="ECO:0000256" key="8">
    <source>
        <dbReference type="ARBA" id="ARBA00023136"/>
    </source>
</evidence>
<dbReference type="InterPro" id="IPR000515">
    <property type="entry name" value="MetI-like"/>
</dbReference>
<dbReference type="PANTHER" id="PTHR30614:SF20">
    <property type="entry name" value="GLUTAMINE TRANSPORT SYSTEM PERMEASE PROTEIN GLNP"/>
    <property type="match status" value="1"/>
</dbReference>
<dbReference type="GO" id="GO:0043190">
    <property type="term" value="C:ATP-binding cassette (ABC) transporter complex"/>
    <property type="evidence" value="ECO:0007669"/>
    <property type="project" value="InterPro"/>
</dbReference>
<evidence type="ECO:0000256" key="4">
    <source>
        <dbReference type="ARBA" id="ARBA00022475"/>
    </source>
</evidence>
<dbReference type="InterPro" id="IPR043429">
    <property type="entry name" value="ArtM/GltK/GlnP/TcyL/YhdX-like"/>
</dbReference>
<dbReference type="AlphaFoldDB" id="A0AA43UBR8"/>